<dbReference type="Proteomes" id="UP000002008">
    <property type="component" value="Chromosome"/>
</dbReference>
<dbReference type="EMBL" id="CP000909">
    <property type="protein sequence ID" value="ABY34263.1"/>
    <property type="molecule type" value="Genomic_DNA"/>
</dbReference>
<keyword evidence="1" id="KW-0378">Hydrolase</keyword>
<dbReference type="SMART" id="SM00939">
    <property type="entry name" value="PepX_C"/>
    <property type="match status" value="1"/>
</dbReference>
<organism evidence="4 5">
    <name type="scientific">Chloroflexus aurantiacus (strain ATCC 29366 / DSM 635 / J-10-fl)</name>
    <dbReference type="NCBI Taxonomy" id="324602"/>
    <lineage>
        <taxon>Bacteria</taxon>
        <taxon>Bacillati</taxon>
        <taxon>Chloroflexota</taxon>
        <taxon>Chloroflexia</taxon>
        <taxon>Chloroflexales</taxon>
        <taxon>Chloroflexineae</taxon>
        <taxon>Chloroflexaceae</taxon>
        <taxon>Chloroflexus</taxon>
    </lineage>
</organism>
<dbReference type="Pfam" id="PF02129">
    <property type="entry name" value="Peptidase_S15"/>
    <property type="match status" value="1"/>
</dbReference>
<evidence type="ECO:0000256" key="1">
    <source>
        <dbReference type="ARBA" id="ARBA00022801"/>
    </source>
</evidence>
<dbReference type="InterPro" id="IPR000383">
    <property type="entry name" value="Xaa-Pro-like_dom"/>
</dbReference>
<dbReference type="InterPro" id="IPR005674">
    <property type="entry name" value="CocE/Ser_esterase"/>
</dbReference>
<dbReference type="RefSeq" id="WP_012256919.1">
    <property type="nucleotide sequence ID" value="NC_010175.1"/>
</dbReference>
<sequence>MRWIGWSLAGAGVTAATLFALRRPLLARLLGLRPAEYAVRVVRDIPIRMPDGVTLYADHYAPRTGGPHPTILIRTPYGRPGELGPLGVFEHTGCMLFAERGYNVIVQGVRGRYRSEGEFEPFVNEAADGRATMDWIAAQPWFDGNLGLWGPSYVGYAQWGLAIDGPPYLKAIVPIMTSARFSPLFYPGGAFAFESTLRWVFLIDASDRHRHNLDLSALWRVFVVGERILDRALHHQPYATADTIATGAPVSFFQRWLTDTDPQGAYWSRVDMHRQLHRIDAAVHLVAGWYDIFLSGQLADYAALVAAGKRPYLTILPLAHTGLSQPLEGMREGLWWFDAHLKGKRELLARRPVWLKLMGSNEWHEMDFWPPPATLHRYFLQPGRGLDRQPPPAAAQPSRFCYNPADPPPSIGGAVLSPLAGPRDQRALEARSDVLTFTSPPLTADLDVIGPVRLVLYVKSDRPFFDVVGRLCDVYPDGRSINICDGIIRVRPDIGECQPDGSRRIEIDLSATAQRFRRGHRLRLQVTGGGSPRWGPHPGDHSPYGQRNGGSPLEQSIYHDAAHPSVLILPVVNGTVSRDQTASAT</sequence>
<dbReference type="InterPro" id="IPR008979">
    <property type="entry name" value="Galactose-bd-like_sf"/>
</dbReference>
<dbReference type="HOGENOM" id="CLU_015590_5_1_0"/>
<dbReference type="InterPro" id="IPR029058">
    <property type="entry name" value="AB_hydrolase_fold"/>
</dbReference>
<feature type="domain" description="Xaa-Pro dipeptidyl-peptidase C-terminal" evidence="3">
    <location>
        <begin position="334"/>
        <end position="568"/>
    </location>
</feature>
<dbReference type="AlphaFoldDB" id="A9WIG3"/>
<dbReference type="InterPro" id="IPR013736">
    <property type="entry name" value="Xaa-Pro_dipept_C"/>
</dbReference>
<dbReference type="PATRIC" id="fig|324602.8.peg.1175"/>
<name>A9WIG3_CHLAA</name>
<dbReference type="SUPFAM" id="SSF49785">
    <property type="entry name" value="Galactose-binding domain-like"/>
    <property type="match status" value="1"/>
</dbReference>
<dbReference type="KEGG" id="cau:Caur_1031"/>
<dbReference type="Pfam" id="PF08530">
    <property type="entry name" value="PepX_C"/>
    <property type="match status" value="1"/>
</dbReference>
<gene>
    <name evidence="4" type="ordered locus">Caur_1031</name>
</gene>
<dbReference type="Gene3D" id="1.10.3020.10">
    <property type="entry name" value="alpha-amino acid ester hydrolase ( Helical cap domain)"/>
    <property type="match status" value="1"/>
</dbReference>
<evidence type="ECO:0000259" key="3">
    <source>
        <dbReference type="SMART" id="SM00939"/>
    </source>
</evidence>
<accession>A9WIG3</accession>
<keyword evidence="5" id="KW-1185">Reference proteome</keyword>
<evidence type="ECO:0000313" key="4">
    <source>
        <dbReference type="EMBL" id="ABY34263.1"/>
    </source>
</evidence>
<dbReference type="Gene3D" id="2.60.120.260">
    <property type="entry name" value="Galactose-binding domain-like"/>
    <property type="match status" value="1"/>
</dbReference>
<dbReference type="ESTHER" id="chlau-q3e218">
    <property type="family name" value="Cocaine_esterase"/>
</dbReference>
<evidence type="ECO:0000256" key="2">
    <source>
        <dbReference type="SAM" id="MobiDB-lite"/>
    </source>
</evidence>
<feature type="region of interest" description="Disordered" evidence="2">
    <location>
        <begin position="526"/>
        <end position="554"/>
    </location>
</feature>
<dbReference type="GO" id="GO:0006508">
    <property type="term" value="P:proteolysis"/>
    <property type="evidence" value="ECO:0000318"/>
    <property type="project" value="GO_Central"/>
</dbReference>
<dbReference type="EnsemblBacteria" id="ABY34263">
    <property type="protein sequence ID" value="ABY34263"/>
    <property type="gene ID" value="Caur_1031"/>
</dbReference>
<dbReference type="SUPFAM" id="SSF53474">
    <property type="entry name" value="alpha/beta-Hydrolases"/>
    <property type="match status" value="1"/>
</dbReference>
<proteinExistence type="predicted"/>
<dbReference type="STRING" id="324602.Caur_1031"/>
<reference evidence="5" key="1">
    <citation type="journal article" date="2011" name="BMC Genomics">
        <title>Complete genome sequence of the filamentous anoxygenic phototrophic bacterium Chloroflexus aurantiacus.</title>
        <authorList>
            <person name="Tang K.H."/>
            <person name="Barry K."/>
            <person name="Chertkov O."/>
            <person name="Dalin E."/>
            <person name="Han C.S."/>
            <person name="Hauser L.J."/>
            <person name="Honchak B.M."/>
            <person name="Karbach L.E."/>
            <person name="Land M.L."/>
            <person name="Lapidus A."/>
            <person name="Larimer F.W."/>
            <person name="Mikhailova N."/>
            <person name="Pitluck S."/>
            <person name="Pierson B.K."/>
            <person name="Blankenship R.E."/>
        </authorList>
    </citation>
    <scope>NUCLEOTIDE SEQUENCE [LARGE SCALE GENOMIC DNA]</scope>
    <source>
        <strain evidence="5">ATCC 29366 / DSM 635 / J-10-fl</strain>
    </source>
</reference>
<protein>
    <submittedName>
        <fullName evidence="4">X-Pro dipeptidyl-peptidase domain protein</fullName>
    </submittedName>
</protein>
<dbReference type="NCBIfam" id="TIGR00976">
    <property type="entry name" value="CocE_NonD"/>
    <property type="match status" value="1"/>
</dbReference>
<evidence type="ECO:0000313" key="5">
    <source>
        <dbReference type="Proteomes" id="UP000002008"/>
    </source>
</evidence>
<dbReference type="eggNOG" id="COG2936">
    <property type="taxonomic scope" value="Bacteria"/>
</dbReference>
<dbReference type="GO" id="GO:0008239">
    <property type="term" value="F:dipeptidyl-peptidase activity"/>
    <property type="evidence" value="ECO:0000318"/>
    <property type="project" value="GO_Central"/>
</dbReference>
<dbReference type="Gene3D" id="3.40.50.1820">
    <property type="entry name" value="alpha/beta hydrolase"/>
    <property type="match status" value="1"/>
</dbReference>
<dbReference type="InParanoid" id="A9WIG3"/>